<keyword evidence="3" id="KW-1185">Reference proteome</keyword>
<comment type="caution">
    <text evidence="2">The sequence shown here is derived from an EMBL/GenBank/DDBJ whole genome shotgun (WGS) entry which is preliminary data.</text>
</comment>
<dbReference type="Gene3D" id="3.40.30.10">
    <property type="entry name" value="Glutaredoxin"/>
    <property type="match status" value="1"/>
</dbReference>
<dbReference type="InterPro" id="IPR036249">
    <property type="entry name" value="Thioredoxin-like_sf"/>
</dbReference>
<evidence type="ECO:0000313" key="2">
    <source>
        <dbReference type="EMBL" id="CAJ1397764.1"/>
    </source>
</evidence>
<dbReference type="AlphaFoldDB" id="A0AA36J3C9"/>
<proteinExistence type="predicted"/>
<keyword evidence="1" id="KW-0676">Redox-active center</keyword>
<sequence>MSAALSREGRQARQVGTLNSARRWLLVAAVLVLQARSFVGITGPVSLSRIPLRAGEDELPEAPPGGRVLHVEFCMHCKYLPQYLKLRKALADRFGERVLCFANHEDTLQELCGQGTSRSGAFEVVDVKTKELLYTKLGSGVHITERQEWMDKLLEDVEKLSQEDTSELL</sequence>
<evidence type="ECO:0000256" key="1">
    <source>
        <dbReference type="ARBA" id="ARBA00023284"/>
    </source>
</evidence>
<protein>
    <submittedName>
        <fullName evidence="2">Uncharacterized protein</fullName>
    </submittedName>
</protein>
<dbReference type="SUPFAM" id="SSF52833">
    <property type="entry name" value="Thioredoxin-like"/>
    <property type="match status" value="1"/>
</dbReference>
<gene>
    <name evidence="2" type="ORF">EVOR1521_LOCUS21714</name>
</gene>
<dbReference type="InterPro" id="IPR011893">
    <property type="entry name" value="Selenoprotein_Rdx-typ"/>
</dbReference>
<dbReference type="Proteomes" id="UP001178507">
    <property type="component" value="Unassembled WGS sequence"/>
</dbReference>
<evidence type="ECO:0000313" key="3">
    <source>
        <dbReference type="Proteomes" id="UP001178507"/>
    </source>
</evidence>
<accession>A0AA36J3C9</accession>
<dbReference type="EMBL" id="CAUJNA010003278">
    <property type="protein sequence ID" value="CAJ1397764.1"/>
    <property type="molecule type" value="Genomic_DNA"/>
</dbReference>
<reference evidence="2" key="1">
    <citation type="submission" date="2023-08" db="EMBL/GenBank/DDBJ databases">
        <authorList>
            <person name="Chen Y."/>
            <person name="Shah S."/>
            <person name="Dougan E. K."/>
            <person name="Thang M."/>
            <person name="Chan C."/>
        </authorList>
    </citation>
    <scope>NUCLEOTIDE SEQUENCE</scope>
</reference>
<name>A0AA36J3C9_9DINO</name>
<dbReference type="Pfam" id="PF10262">
    <property type="entry name" value="Rdx"/>
    <property type="match status" value="1"/>
</dbReference>
<organism evidence="2 3">
    <name type="scientific">Effrenium voratum</name>
    <dbReference type="NCBI Taxonomy" id="2562239"/>
    <lineage>
        <taxon>Eukaryota</taxon>
        <taxon>Sar</taxon>
        <taxon>Alveolata</taxon>
        <taxon>Dinophyceae</taxon>
        <taxon>Suessiales</taxon>
        <taxon>Symbiodiniaceae</taxon>
        <taxon>Effrenium</taxon>
    </lineage>
</organism>